<dbReference type="EMBL" id="JACTNZ010000004">
    <property type="protein sequence ID" value="KAG5553994.1"/>
    <property type="molecule type" value="Genomic_DNA"/>
</dbReference>
<proteinExistence type="predicted"/>
<evidence type="ECO:0000313" key="2">
    <source>
        <dbReference type="Proteomes" id="UP000823749"/>
    </source>
</evidence>
<reference evidence="1" key="1">
    <citation type="submission" date="2020-08" db="EMBL/GenBank/DDBJ databases">
        <title>Plant Genome Project.</title>
        <authorList>
            <person name="Zhang R.-G."/>
        </authorList>
    </citation>
    <scope>NUCLEOTIDE SEQUENCE</scope>
    <source>
        <strain evidence="1">WSP0</strain>
        <tissue evidence="1">Leaf</tissue>
    </source>
</reference>
<sequence length="146" mass="16130">MDTPREGNFFRNYFSCAGSQKKRKQNPNLGFSFTVNPAQGSRSIEVFEPLWNIDLAAANPRAIPRKHFAISRARGQTSGTEIPVFIPPLDQGEDIAADDRELIFRGRKRSAFHQIHPSWLCIVGGPGLVVAPNSDRISDPDLGLGD</sequence>
<protein>
    <submittedName>
        <fullName evidence="1">Uncharacterized protein</fullName>
    </submittedName>
</protein>
<organism evidence="1 2">
    <name type="scientific">Rhododendron griersonianum</name>
    <dbReference type="NCBI Taxonomy" id="479676"/>
    <lineage>
        <taxon>Eukaryota</taxon>
        <taxon>Viridiplantae</taxon>
        <taxon>Streptophyta</taxon>
        <taxon>Embryophyta</taxon>
        <taxon>Tracheophyta</taxon>
        <taxon>Spermatophyta</taxon>
        <taxon>Magnoliopsida</taxon>
        <taxon>eudicotyledons</taxon>
        <taxon>Gunneridae</taxon>
        <taxon>Pentapetalae</taxon>
        <taxon>asterids</taxon>
        <taxon>Ericales</taxon>
        <taxon>Ericaceae</taxon>
        <taxon>Ericoideae</taxon>
        <taxon>Rhodoreae</taxon>
        <taxon>Rhododendron</taxon>
    </lineage>
</organism>
<comment type="caution">
    <text evidence="1">The sequence shown here is derived from an EMBL/GenBank/DDBJ whole genome shotgun (WGS) entry which is preliminary data.</text>
</comment>
<dbReference type="AlphaFoldDB" id="A0AAV6KP23"/>
<accession>A0AAV6KP23</accession>
<evidence type="ECO:0000313" key="1">
    <source>
        <dbReference type="EMBL" id="KAG5553994.1"/>
    </source>
</evidence>
<dbReference type="Proteomes" id="UP000823749">
    <property type="component" value="Chromosome 4"/>
</dbReference>
<gene>
    <name evidence="1" type="ORF">RHGRI_011759</name>
</gene>
<keyword evidence="2" id="KW-1185">Reference proteome</keyword>
<name>A0AAV6KP23_9ERIC</name>